<evidence type="ECO:0000313" key="1">
    <source>
        <dbReference type="EMBL" id="KAK3398192.1"/>
    </source>
</evidence>
<sequence>MRPDATAIGDRSMVVSPVRLSTTVSATHLEANSEKGLRWAWADIVATDIDEPGYFDTEHTTAVLPVTPSTNLCGQLTISRLQTSLTVVVRNALTAASSPVMAIAPARCDCSPYHTDQGWVMARPGRTQDPLRVRGPTFPADSPMWLVEFIYPNLTYSAWLVKKLQRTSACKKDGSRTAEIGVKIPISGPEARKTMTLTSPK</sequence>
<reference evidence="1" key="1">
    <citation type="journal article" date="2023" name="Mol. Phylogenet. Evol.">
        <title>Genome-scale phylogeny and comparative genomics of the fungal order Sordariales.</title>
        <authorList>
            <person name="Hensen N."/>
            <person name="Bonometti L."/>
            <person name="Westerberg I."/>
            <person name="Brannstrom I.O."/>
            <person name="Guillou S."/>
            <person name="Cros-Aarteil S."/>
            <person name="Calhoun S."/>
            <person name="Haridas S."/>
            <person name="Kuo A."/>
            <person name="Mondo S."/>
            <person name="Pangilinan J."/>
            <person name="Riley R."/>
            <person name="LaButti K."/>
            <person name="Andreopoulos B."/>
            <person name="Lipzen A."/>
            <person name="Chen C."/>
            <person name="Yan M."/>
            <person name="Daum C."/>
            <person name="Ng V."/>
            <person name="Clum A."/>
            <person name="Steindorff A."/>
            <person name="Ohm R.A."/>
            <person name="Martin F."/>
            <person name="Silar P."/>
            <person name="Natvig D.O."/>
            <person name="Lalanne C."/>
            <person name="Gautier V."/>
            <person name="Ament-Velasquez S.L."/>
            <person name="Kruys A."/>
            <person name="Hutchinson M.I."/>
            <person name="Powell A.J."/>
            <person name="Barry K."/>
            <person name="Miller A.N."/>
            <person name="Grigoriev I.V."/>
            <person name="Debuchy R."/>
            <person name="Gladieux P."/>
            <person name="Hiltunen Thoren M."/>
            <person name="Johannesson H."/>
        </authorList>
    </citation>
    <scope>NUCLEOTIDE SEQUENCE</scope>
    <source>
        <strain evidence="1">FGSC 1904</strain>
    </source>
</reference>
<reference evidence="1" key="2">
    <citation type="submission" date="2023-07" db="EMBL/GenBank/DDBJ databases">
        <authorList>
            <consortium name="Lawrence Berkeley National Laboratory"/>
            <person name="Haridas S."/>
            <person name="Hensen N."/>
            <person name="Bonometti L."/>
            <person name="Westerberg I."/>
            <person name="Brannstrom I.O."/>
            <person name="Guillou S."/>
            <person name="Cros-Aarteil S."/>
            <person name="Calhoun S."/>
            <person name="Kuo A."/>
            <person name="Mondo S."/>
            <person name="Pangilinan J."/>
            <person name="Riley R."/>
            <person name="LaButti K."/>
            <person name="Andreopoulos B."/>
            <person name="Lipzen A."/>
            <person name="Chen C."/>
            <person name="Yanf M."/>
            <person name="Daum C."/>
            <person name="Ng V."/>
            <person name="Clum A."/>
            <person name="Steindorff A."/>
            <person name="Ohm R."/>
            <person name="Martin F."/>
            <person name="Silar P."/>
            <person name="Natvig D."/>
            <person name="Lalanne C."/>
            <person name="Gautier V."/>
            <person name="Ament-velasquez S.L."/>
            <person name="Kruys A."/>
            <person name="Hutchinson M.I."/>
            <person name="Powell A.J."/>
            <person name="Barry K."/>
            <person name="Miller A.N."/>
            <person name="Grigoriev I.V."/>
            <person name="Debuchy R."/>
            <person name="Gladieux P."/>
            <person name="Thoren M.H."/>
            <person name="Johannesson H."/>
        </authorList>
    </citation>
    <scope>NUCLEOTIDE SEQUENCE</scope>
    <source>
        <strain evidence="1">FGSC 1904</strain>
    </source>
</reference>
<dbReference type="Proteomes" id="UP001281003">
    <property type="component" value="Unassembled WGS sequence"/>
</dbReference>
<name>A0AAE0PE87_SORBR</name>
<evidence type="ECO:0000313" key="2">
    <source>
        <dbReference type="Proteomes" id="UP001281003"/>
    </source>
</evidence>
<gene>
    <name evidence="1" type="ORF">B0T20DRAFT_469203</name>
</gene>
<dbReference type="AlphaFoldDB" id="A0AAE0PE87"/>
<dbReference type="EMBL" id="JAUTDP010000006">
    <property type="protein sequence ID" value="KAK3398192.1"/>
    <property type="molecule type" value="Genomic_DNA"/>
</dbReference>
<accession>A0AAE0PE87</accession>
<proteinExistence type="predicted"/>
<organism evidence="1 2">
    <name type="scientific">Sordaria brevicollis</name>
    <dbReference type="NCBI Taxonomy" id="83679"/>
    <lineage>
        <taxon>Eukaryota</taxon>
        <taxon>Fungi</taxon>
        <taxon>Dikarya</taxon>
        <taxon>Ascomycota</taxon>
        <taxon>Pezizomycotina</taxon>
        <taxon>Sordariomycetes</taxon>
        <taxon>Sordariomycetidae</taxon>
        <taxon>Sordariales</taxon>
        <taxon>Sordariaceae</taxon>
        <taxon>Sordaria</taxon>
    </lineage>
</organism>
<comment type="caution">
    <text evidence="1">The sequence shown here is derived from an EMBL/GenBank/DDBJ whole genome shotgun (WGS) entry which is preliminary data.</text>
</comment>
<protein>
    <submittedName>
        <fullName evidence="1">Uncharacterized protein</fullName>
    </submittedName>
</protein>
<keyword evidence="2" id="KW-1185">Reference proteome</keyword>